<feature type="region of interest" description="Disordered" evidence="1">
    <location>
        <begin position="65"/>
        <end position="89"/>
    </location>
</feature>
<accession>A0A9W9CXM9</accession>
<dbReference type="OrthoDB" id="5953249at2759"/>
<comment type="caution">
    <text evidence="3">The sequence shown here is derived from an EMBL/GenBank/DDBJ whole genome shotgun (WGS) entry which is preliminary data.</text>
</comment>
<evidence type="ECO:0000313" key="4">
    <source>
        <dbReference type="Proteomes" id="UP001140453"/>
    </source>
</evidence>
<dbReference type="PANTHER" id="PTHR28083:SF1">
    <property type="entry name" value="GOOD FOR FULL DBP5 ACTIVITY PROTEIN 2"/>
    <property type="match status" value="1"/>
</dbReference>
<dbReference type="AlphaFoldDB" id="A0A9W9CXM9"/>
<dbReference type="PANTHER" id="PTHR28083">
    <property type="entry name" value="GOOD FOR FULL DBP5 ACTIVITY PROTEIN 2"/>
    <property type="match status" value="1"/>
</dbReference>
<evidence type="ECO:0000313" key="3">
    <source>
        <dbReference type="EMBL" id="KAJ4391400.1"/>
    </source>
</evidence>
<feature type="region of interest" description="Disordered" evidence="1">
    <location>
        <begin position="563"/>
        <end position="633"/>
    </location>
</feature>
<feature type="compositionally biased region" description="Polar residues" evidence="1">
    <location>
        <begin position="619"/>
        <end position="633"/>
    </location>
</feature>
<dbReference type="EMBL" id="JAPEVB010000003">
    <property type="protein sequence ID" value="KAJ4391400.1"/>
    <property type="molecule type" value="Genomic_DNA"/>
</dbReference>
<sequence>MTTFSSPGDMDQLDPAVHIHIANLAKCGIKWKPPSKQPGPIEASVDETIETSSVSFADPFPLTYKGPKRSSRAGRSVPDLPSEPESESEMMGHAYQEKLLAAKKIQTTLPQGPAISRAEAVKLDAEAFGDLGLKIGEKASELETFVPWRFLVRYAELYVGKANTPTVEPYFDEANIFNTQAWDLFYLYEPETLADGVDPILFVRTSQLEALLRKINKKHGFALTIPVGGNEVKFNRHFPCSTPLPRYLDRTNAFSSYPQLLHSVPLPDPEDDLSKATQADREEFAEVISRCKQSWDGAHGKGKGSKSRKSAVTRYESRKAWGHATKRVQRWLGLREKAAAVVNHAEFTGQEESVTGPMFDANAPAPYEFEDDVIFVCFDNETDENNPQFVTEVGFGILDTRDLEGVPPGEGAENWIKLIEARHLRIKEYLHIRNHKYVNGCPGNFEFGKSEIVGIDRIERTCTKILSPKDADGKPRKIVVVGHDINQDIKLLFGIDVDVYALPGLFDIIDNQRIQQHNIKYKDPQSLAAVLDSLSIEYWYLHNGGNDAVYTLQSMLAMAVRRRQKSQISPKPKLGRHRKPELGDPVLDIGWSTGGEDSDGGSPRPFVDPYAYLRDPHTNSKGISSLTIDNNEN</sequence>
<proteinExistence type="predicted"/>
<protein>
    <recommendedName>
        <fullName evidence="2">Gfd2/YDR514C-like C-terminal domain-containing protein</fullName>
    </recommendedName>
</protein>
<feature type="domain" description="Gfd2/YDR514C-like C-terminal" evidence="2">
    <location>
        <begin position="374"/>
        <end position="558"/>
    </location>
</feature>
<evidence type="ECO:0000259" key="2">
    <source>
        <dbReference type="Pfam" id="PF21762"/>
    </source>
</evidence>
<dbReference type="InterPro" id="IPR048519">
    <property type="entry name" value="Gfd2/YDR514C-like_C"/>
</dbReference>
<reference evidence="3" key="1">
    <citation type="submission" date="2022-10" db="EMBL/GenBank/DDBJ databases">
        <title>Tapping the CABI collections for fungal endophytes: first genome assemblies for Collariella, Neodidymelliopsis, Ascochyta clinopodiicola, Didymella pomorum, Didymosphaeria variabile, Neocosmospora piperis and Neocucurbitaria cava.</title>
        <authorList>
            <person name="Hill R."/>
        </authorList>
    </citation>
    <scope>NUCLEOTIDE SEQUENCE</scope>
    <source>
        <strain evidence="3">IMI 355082</strain>
    </source>
</reference>
<evidence type="ECO:0000256" key="1">
    <source>
        <dbReference type="SAM" id="MobiDB-lite"/>
    </source>
</evidence>
<dbReference type="InterPro" id="IPR040151">
    <property type="entry name" value="Gfd2/YDR514C-like"/>
</dbReference>
<dbReference type="SUPFAM" id="SSF53098">
    <property type="entry name" value="Ribonuclease H-like"/>
    <property type="match status" value="1"/>
</dbReference>
<dbReference type="Proteomes" id="UP001140453">
    <property type="component" value="Unassembled WGS sequence"/>
</dbReference>
<gene>
    <name evidence="3" type="ORF">N0V93_005017</name>
</gene>
<dbReference type="Pfam" id="PF21762">
    <property type="entry name" value="DEDDh_C"/>
    <property type="match status" value="1"/>
</dbReference>
<dbReference type="GO" id="GO:0005634">
    <property type="term" value="C:nucleus"/>
    <property type="evidence" value="ECO:0007669"/>
    <property type="project" value="TreeGrafter"/>
</dbReference>
<name>A0A9W9CXM9_9PEZI</name>
<dbReference type="InterPro" id="IPR012337">
    <property type="entry name" value="RNaseH-like_sf"/>
</dbReference>
<keyword evidence="4" id="KW-1185">Reference proteome</keyword>
<organism evidence="3 4">
    <name type="scientific">Gnomoniopsis smithogilvyi</name>
    <dbReference type="NCBI Taxonomy" id="1191159"/>
    <lineage>
        <taxon>Eukaryota</taxon>
        <taxon>Fungi</taxon>
        <taxon>Dikarya</taxon>
        <taxon>Ascomycota</taxon>
        <taxon>Pezizomycotina</taxon>
        <taxon>Sordariomycetes</taxon>
        <taxon>Sordariomycetidae</taxon>
        <taxon>Diaporthales</taxon>
        <taxon>Gnomoniaceae</taxon>
        <taxon>Gnomoniopsis</taxon>
    </lineage>
</organism>